<gene>
    <name evidence="1" type="ORF">Poli38472_014831</name>
</gene>
<organism evidence="1 2">
    <name type="scientific">Pythium oligandrum</name>
    <name type="common">Mycoparasitic fungus</name>
    <dbReference type="NCBI Taxonomy" id="41045"/>
    <lineage>
        <taxon>Eukaryota</taxon>
        <taxon>Sar</taxon>
        <taxon>Stramenopiles</taxon>
        <taxon>Oomycota</taxon>
        <taxon>Peronosporomycetes</taxon>
        <taxon>Pythiales</taxon>
        <taxon>Pythiaceae</taxon>
        <taxon>Pythium</taxon>
    </lineage>
</organism>
<name>A0A8K1FII8_PYTOL</name>
<accession>A0A8K1FII8</accession>
<dbReference type="CDD" id="cd22884">
    <property type="entry name" value="TOM22"/>
    <property type="match status" value="1"/>
</dbReference>
<comment type="caution">
    <text evidence="1">The sequence shown here is derived from an EMBL/GenBank/DDBJ whole genome shotgun (WGS) entry which is preliminary data.</text>
</comment>
<keyword evidence="2" id="KW-1185">Reference proteome</keyword>
<proteinExistence type="predicted"/>
<evidence type="ECO:0000313" key="1">
    <source>
        <dbReference type="EMBL" id="TMW63871.1"/>
    </source>
</evidence>
<evidence type="ECO:0000313" key="2">
    <source>
        <dbReference type="Proteomes" id="UP000794436"/>
    </source>
</evidence>
<dbReference type="OrthoDB" id="10016939at2759"/>
<protein>
    <submittedName>
        <fullName evidence="1">Uncharacterized protein</fullName>
    </submittedName>
</protein>
<sequence length="126" mass="14032">KVKGGSMSAIGALRQLEKEKNKGGDENEGLKALFTNLPSRIRQSKPVKTTVAFAKKSWVTSSRWLWIFSTTMLITLVPLSIELLREEQTNEVVKELLGKGFTYHQIQGMGYHVSQPQSTLAEGTPQ</sequence>
<feature type="non-terminal residue" evidence="1">
    <location>
        <position position="1"/>
    </location>
</feature>
<reference evidence="1" key="1">
    <citation type="submission" date="2019-03" db="EMBL/GenBank/DDBJ databases">
        <title>Long read genome sequence of the mycoparasitic Pythium oligandrum ATCC 38472 isolated from sugarbeet rhizosphere.</title>
        <authorList>
            <person name="Gaulin E."/>
        </authorList>
    </citation>
    <scope>NUCLEOTIDE SEQUENCE</scope>
    <source>
        <strain evidence="1">ATCC 38472_TT</strain>
    </source>
</reference>
<dbReference type="Proteomes" id="UP000794436">
    <property type="component" value="Unassembled WGS sequence"/>
</dbReference>
<dbReference type="AlphaFoldDB" id="A0A8K1FII8"/>
<dbReference type="EMBL" id="SPLM01000046">
    <property type="protein sequence ID" value="TMW63871.1"/>
    <property type="molecule type" value="Genomic_DNA"/>
</dbReference>